<dbReference type="SUPFAM" id="SSF143011">
    <property type="entry name" value="RelE-like"/>
    <property type="match status" value="1"/>
</dbReference>
<organism evidence="1">
    <name type="scientific">marine sediment metagenome</name>
    <dbReference type="NCBI Taxonomy" id="412755"/>
    <lineage>
        <taxon>unclassified sequences</taxon>
        <taxon>metagenomes</taxon>
        <taxon>ecological metagenomes</taxon>
    </lineage>
</organism>
<dbReference type="EMBL" id="BART01035337">
    <property type="protein sequence ID" value="GAH13464.1"/>
    <property type="molecule type" value="Genomic_DNA"/>
</dbReference>
<sequence>TVEGAEALWEARASRSLRMTFRIEGDTVILRNIGHHNETLERP</sequence>
<comment type="caution">
    <text evidence="1">The sequence shown here is derived from an EMBL/GenBank/DDBJ whole genome shotgun (WGS) entry which is preliminary data.</text>
</comment>
<name>X1E8J0_9ZZZZ</name>
<accession>X1E8J0</accession>
<dbReference type="AlphaFoldDB" id="X1E8J0"/>
<dbReference type="InterPro" id="IPR035093">
    <property type="entry name" value="RelE/ParE_toxin_dom_sf"/>
</dbReference>
<feature type="non-terminal residue" evidence="1">
    <location>
        <position position="1"/>
    </location>
</feature>
<reference evidence="1" key="1">
    <citation type="journal article" date="2014" name="Front. Microbiol.">
        <title>High frequency of phylogenetically diverse reductive dehalogenase-homologous genes in deep subseafloor sedimentary metagenomes.</title>
        <authorList>
            <person name="Kawai M."/>
            <person name="Futagami T."/>
            <person name="Toyoda A."/>
            <person name="Takaki Y."/>
            <person name="Nishi S."/>
            <person name="Hori S."/>
            <person name="Arai W."/>
            <person name="Tsubouchi T."/>
            <person name="Morono Y."/>
            <person name="Uchiyama I."/>
            <person name="Ito T."/>
            <person name="Fujiyama A."/>
            <person name="Inagaki F."/>
            <person name="Takami H."/>
        </authorList>
    </citation>
    <scope>NUCLEOTIDE SEQUENCE</scope>
    <source>
        <strain evidence="1">Expedition CK06-06</strain>
    </source>
</reference>
<gene>
    <name evidence="1" type="ORF">S01H4_60070</name>
</gene>
<protein>
    <submittedName>
        <fullName evidence="1">Uncharacterized protein</fullName>
    </submittedName>
</protein>
<evidence type="ECO:0000313" key="1">
    <source>
        <dbReference type="EMBL" id="GAH13464.1"/>
    </source>
</evidence>
<proteinExistence type="predicted"/>